<name>A0ACB9G8K9_CICIN</name>
<protein>
    <submittedName>
        <fullName evidence="1">Uncharacterized protein</fullName>
    </submittedName>
</protein>
<accession>A0ACB9G8K9</accession>
<evidence type="ECO:0000313" key="2">
    <source>
        <dbReference type="Proteomes" id="UP001055811"/>
    </source>
</evidence>
<sequence>MNDSHYAITCTIIIYSRVEYPATCGQMDDNSCNGGSDNIDWNTDDELEIANISSPSSVSLNTNGAFISEFEFGESSSSSNSPSKLVDYINMGFCEAMVTKVIAEIGENDSDAILDALLTYSALDEIPHQEHELNDPCLNPESDFENDLSDFDTSCSEEDSNESFEKDDPLVCLIDMGYSHEEASAAISRCGKDAPLSELVDFISAAHISKEADATSYTSALQSYSHPLRFLYDIEPEFVDSKFFCPAARKRGYIHNLPLNNRFSIQPLPPYTIFEALPETKKWWPSWDKREQLNCILTCRGSAQLTDRIRLALESCKGEPNVQVKKYVIGQ</sequence>
<dbReference type="Proteomes" id="UP001055811">
    <property type="component" value="Linkage Group LG02"/>
</dbReference>
<evidence type="ECO:0000313" key="1">
    <source>
        <dbReference type="EMBL" id="KAI3779390.1"/>
    </source>
</evidence>
<comment type="caution">
    <text evidence="1">The sequence shown here is derived from an EMBL/GenBank/DDBJ whole genome shotgun (WGS) entry which is preliminary data.</text>
</comment>
<reference evidence="2" key="1">
    <citation type="journal article" date="2022" name="Mol. Ecol. Resour.">
        <title>The genomes of chicory, endive, great burdock and yacon provide insights into Asteraceae palaeo-polyploidization history and plant inulin production.</title>
        <authorList>
            <person name="Fan W."/>
            <person name="Wang S."/>
            <person name="Wang H."/>
            <person name="Wang A."/>
            <person name="Jiang F."/>
            <person name="Liu H."/>
            <person name="Zhao H."/>
            <person name="Xu D."/>
            <person name="Zhang Y."/>
        </authorList>
    </citation>
    <scope>NUCLEOTIDE SEQUENCE [LARGE SCALE GENOMIC DNA]</scope>
    <source>
        <strain evidence="2">cv. Punajuju</strain>
    </source>
</reference>
<keyword evidence="2" id="KW-1185">Reference proteome</keyword>
<organism evidence="1 2">
    <name type="scientific">Cichorium intybus</name>
    <name type="common">Chicory</name>
    <dbReference type="NCBI Taxonomy" id="13427"/>
    <lineage>
        <taxon>Eukaryota</taxon>
        <taxon>Viridiplantae</taxon>
        <taxon>Streptophyta</taxon>
        <taxon>Embryophyta</taxon>
        <taxon>Tracheophyta</taxon>
        <taxon>Spermatophyta</taxon>
        <taxon>Magnoliopsida</taxon>
        <taxon>eudicotyledons</taxon>
        <taxon>Gunneridae</taxon>
        <taxon>Pentapetalae</taxon>
        <taxon>asterids</taxon>
        <taxon>campanulids</taxon>
        <taxon>Asterales</taxon>
        <taxon>Asteraceae</taxon>
        <taxon>Cichorioideae</taxon>
        <taxon>Cichorieae</taxon>
        <taxon>Cichoriinae</taxon>
        <taxon>Cichorium</taxon>
    </lineage>
</organism>
<gene>
    <name evidence="1" type="ORF">L2E82_09106</name>
</gene>
<reference evidence="1 2" key="2">
    <citation type="journal article" date="2022" name="Mol. Ecol. Resour.">
        <title>The genomes of chicory, endive, great burdock and yacon provide insights into Asteraceae paleo-polyploidization history and plant inulin production.</title>
        <authorList>
            <person name="Fan W."/>
            <person name="Wang S."/>
            <person name="Wang H."/>
            <person name="Wang A."/>
            <person name="Jiang F."/>
            <person name="Liu H."/>
            <person name="Zhao H."/>
            <person name="Xu D."/>
            <person name="Zhang Y."/>
        </authorList>
    </citation>
    <scope>NUCLEOTIDE SEQUENCE [LARGE SCALE GENOMIC DNA]</scope>
    <source>
        <strain evidence="2">cv. Punajuju</strain>
        <tissue evidence="1">Leaves</tissue>
    </source>
</reference>
<dbReference type="EMBL" id="CM042010">
    <property type="protein sequence ID" value="KAI3779390.1"/>
    <property type="molecule type" value="Genomic_DNA"/>
</dbReference>
<proteinExistence type="predicted"/>